<organism evidence="5 6">
    <name type="scientific">Caballeronia novacaledonica</name>
    <dbReference type="NCBI Taxonomy" id="1544861"/>
    <lineage>
        <taxon>Bacteria</taxon>
        <taxon>Pseudomonadati</taxon>
        <taxon>Pseudomonadota</taxon>
        <taxon>Betaproteobacteria</taxon>
        <taxon>Burkholderiales</taxon>
        <taxon>Burkholderiaceae</taxon>
        <taxon>Caballeronia</taxon>
    </lineage>
</organism>
<dbReference type="SUPFAM" id="SSF53335">
    <property type="entry name" value="S-adenosyl-L-methionine-dependent methyltransferases"/>
    <property type="match status" value="1"/>
</dbReference>
<dbReference type="GO" id="GO:0008757">
    <property type="term" value="F:S-adenosylmethionine-dependent methyltransferase activity"/>
    <property type="evidence" value="ECO:0007669"/>
    <property type="project" value="InterPro"/>
</dbReference>
<dbReference type="InterPro" id="IPR029063">
    <property type="entry name" value="SAM-dependent_MTases_sf"/>
</dbReference>
<keyword evidence="2" id="KW-0808">Transferase</keyword>
<evidence type="ECO:0000256" key="2">
    <source>
        <dbReference type="ARBA" id="ARBA00022679"/>
    </source>
</evidence>
<protein>
    <submittedName>
        <fullName evidence="5">Class I SAM-dependent methyltransferase</fullName>
    </submittedName>
</protein>
<reference evidence="5" key="1">
    <citation type="submission" date="2022-09" db="EMBL/GenBank/DDBJ databases">
        <title>Isolation and characterization of 3-chlorobenzoate degrading bacteria from soils in Shizuoka.</title>
        <authorList>
            <person name="Ifat A."/>
            <person name="Ogawa N."/>
            <person name="Kimbara K."/>
            <person name="Moriuchi R."/>
            <person name="Dohra H."/>
            <person name="Shintani M."/>
        </authorList>
    </citation>
    <scope>NUCLEOTIDE SEQUENCE</scope>
    <source>
        <strain evidence="5">19CS4-2</strain>
    </source>
</reference>
<dbReference type="PROSITE" id="PS01184">
    <property type="entry name" value="UBIE_2"/>
    <property type="match status" value="1"/>
</dbReference>
<sequence length="304" mass="33649">MMATSTEVFIQHSLFIVNSHEGGCEAKGKYDACATDQRLQSSHPSAKDSTTISLPDLIVQNTETSSVPFVSETAFGVWFLRTHTWEHHVLRVAINDLKGLIDGPLPVRPTIVDVGCGQGVSFRLLAKAFAPQRIVGIDFHEPSLALAEKAALACENDSDIAATRIEVLHGDCANLPLGDASADIVFCHQTFHHLVEQERALAEFRRVLKPGGLLLFAESTDAYIKSWVIRLLFRHPMQVQKSADGYLAMIRNSGFSFEPRNVSLPYLWWSRAKDFGLLERIGLYAPKPGKRRETLVNVAAVKTI</sequence>
<dbReference type="GO" id="GO:0032259">
    <property type="term" value="P:methylation"/>
    <property type="evidence" value="ECO:0007669"/>
    <property type="project" value="UniProtKB-KW"/>
</dbReference>
<evidence type="ECO:0000256" key="1">
    <source>
        <dbReference type="ARBA" id="ARBA00022603"/>
    </source>
</evidence>
<evidence type="ECO:0000313" key="6">
    <source>
        <dbReference type="Proteomes" id="UP001055111"/>
    </source>
</evidence>
<evidence type="ECO:0000259" key="4">
    <source>
        <dbReference type="Pfam" id="PF08241"/>
    </source>
</evidence>
<dbReference type="Pfam" id="PF08241">
    <property type="entry name" value="Methyltransf_11"/>
    <property type="match status" value="1"/>
</dbReference>
<keyword evidence="3" id="KW-0949">S-adenosyl-L-methionine</keyword>
<dbReference type="PANTHER" id="PTHR43591">
    <property type="entry name" value="METHYLTRANSFERASE"/>
    <property type="match status" value="1"/>
</dbReference>
<gene>
    <name evidence="5" type="ORF">CBA19CS42_12690</name>
</gene>
<dbReference type="InterPro" id="IPR023576">
    <property type="entry name" value="UbiE/COQ5_MeTrFase_CS"/>
</dbReference>
<name>A0AA37IEQ9_9BURK</name>
<dbReference type="CDD" id="cd02440">
    <property type="entry name" value="AdoMet_MTases"/>
    <property type="match status" value="1"/>
</dbReference>
<proteinExistence type="predicted"/>
<evidence type="ECO:0000313" key="5">
    <source>
        <dbReference type="EMBL" id="GJH25376.1"/>
    </source>
</evidence>
<dbReference type="AlphaFoldDB" id="A0AA37IEQ9"/>
<dbReference type="InterPro" id="IPR013216">
    <property type="entry name" value="Methyltransf_11"/>
</dbReference>
<feature type="domain" description="Methyltransferase type 11" evidence="4">
    <location>
        <begin position="112"/>
        <end position="216"/>
    </location>
</feature>
<dbReference type="EMBL" id="BPUS01000003">
    <property type="protein sequence ID" value="GJH25376.1"/>
    <property type="molecule type" value="Genomic_DNA"/>
</dbReference>
<comment type="caution">
    <text evidence="5">The sequence shown here is derived from an EMBL/GenBank/DDBJ whole genome shotgun (WGS) entry which is preliminary data.</text>
</comment>
<accession>A0AA37IEQ9</accession>
<dbReference type="Proteomes" id="UP001055111">
    <property type="component" value="Unassembled WGS sequence"/>
</dbReference>
<keyword evidence="1 5" id="KW-0489">Methyltransferase</keyword>
<evidence type="ECO:0000256" key="3">
    <source>
        <dbReference type="ARBA" id="ARBA00022691"/>
    </source>
</evidence>
<dbReference type="Gene3D" id="3.40.50.150">
    <property type="entry name" value="Vaccinia Virus protein VP39"/>
    <property type="match status" value="1"/>
</dbReference>